<proteinExistence type="predicted"/>
<organism evidence="1 2">
    <name type="scientific">Pseudomonas fluorescens R124</name>
    <dbReference type="NCBI Taxonomy" id="743713"/>
    <lineage>
        <taxon>Bacteria</taxon>
        <taxon>Pseudomonadati</taxon>
        <taxon>Pseudomonadota</taxon>
        <taxon>Gammaproteobacteria</taxon>
        <taxon>Pseudomonadales</taxon>
        <taxon>Pseudomonadaceae</taxon>
        <taxon>Pseudomonas</taxon>
    </lineage>
</organism>
<dbReference type="EMBL" id="CM001561">
    <property type="protein sequence ID" value="EJZ58516.1"/>
    <property type="molecule type" value="Genomic_DNA"/>
</dbReference>
<evidence type="ECO:0000313" key="1">
    <source>
        <dbReference type="EMBL" id="EJZ58516.1"/>
    </source>
</evidence>
<sequence length="146" mass="16529">MSRSGYSDDCGGWDLICWRGAVKSALKGKRGQAFLIELRDAMDAMPEKRLVTDTLEADGQFCTLGVLGARRGLDMTRIDSHCRESVSEAFGIAEAMAAEIVFENDERDGEYQLQADGRYKLIPETPELRWQRMRKWVDSHIKQVTP</sequence>
<gene>
    <name evidence="1" type="ORF">I1A_002844</name>
</gene>
<dbReference type="RefSeq" id="WP_003225332.1">
    <property type="nucleotide sequence ID" value="NZ_CM001561.1"/>
</dbReference>
<protein>
    <submittedName>
        <fullName evidence="1">Uncharacterized protein</fullName>
    </submittedName>
</protein>
<dbReference type="AlphaFoldDB" id="A0A7U9CR65"/>
<name>A0A7U9CR65_PSEFL</name>
<accession>A0A7U9CR65</accession>
<evidence type="ECO:0000313" key="2">
    <source>
        <dbReference type="Proteomes" id="UP000006045"/>
    </source>
</evidence>
<reference evidence="1 2" key="1">
    <citation type="submission" date="2012-08" db="EMBL/GenBank/DDBJ databases">
        <title>The genome of cave-isolated P. fluorescens strain R124 demonstrates phenotypic adaptation to the mineral environment.</title>
        <authorList>
            <person name="Barton M.D."/>
            <person name="Petronio M."/>
            <person name="Giarrizzo J.G."/>
            <person name="Bowling B.V."/>
            <person name="Barton H.A."/>
        </authorList>
    </citation>
    <scope>NUCLEOTIDE SEQUENCE [LARGE SCALE GENOMIC DNA]</scope>
    <source>
        <strain evidence="1 2">R124</strain>
    </source>
</reference>
<dbReference type="OrthoDB" id="6893408at2"/>
<dbReference type="Proteomes" id="UP000006045">
    <property type="component" value="Chromosome"/>
</dbReference>